<dbReference type="SUPFAM" id="SSF49464">
    <property type="entry name" value="Carboxypeptidase regulatory domain-like"/>
    <property type="match status" value="1"/>
</dbReference>
<comment type="similarity">
    <text evidence="8 9">Belongs to the TonB-dependent receptor family.</text>
</comment>
<dbReference type="InterPro" id="IPR037066">
    <property type="entry name" value="Plug_dom_sf"/>
</dbReference>
<evidence type="ECO:0000256" key="8">
    <source>
        <dbReference type="PROSITE-ProRule" id="PRU01360"/>
    </source>
</evidence>
<evidence type="ECO:0000256" key="10">
    <source>
        <dbReference type="SAM" id="MobiDB-lite"/>
    </source>
</evidence>
<feature type="compositionally biased region" description="Basic and acidic residues" evidence="10">
    <location>
        <begin position="285"/>
        <end position="301"/>
    </location>
</feature>
<evidence type="ECO:0000256" key="3">
    <source>
        <dbReference type="ARBA" id="ARBA00022452"/>
    </source>
</evidence>
<dbReference type="Gene3D" id="2.60.40.1120">
    <property type="entry name" value="Carboxypeptidase-like, regulatory domain"/>
    <property type="match status" value="1"/>
</dbReference>
<evidence type="ECO:0000259" key="13">
    <source>
        <dbReference type="Pfam" id="PF07715"/>
    </source>
</evidence>
<feature type="compositionally biased region" description="Basic and acidic residues" evidence="10">
    <location>
        <begin position="307"/>
        <end position="332"/>
    </location>
</feature>
<feature type="compositionally biased region" description="Basic and acidic residues" evidence="10">
    <location>
        <begin position="376"/>
        <end position="412"/>
    </location>
</feature>
<proteinExistence type="inferred from homology"/>
<protein>
    <submittedName>
        <fullName evidence="14">TonB-dependent receptor</fullName>
    </submittedName>
</protein>
<dbReference type="GO" id="GO:0015344">
    <property type="term" value="F:siderophore uptake transmembrane transporter activity"/>
    <property type="evidence" value="ECO:0007669"/>
    <property type="project" value="TreeGrafter"/>
</dbReference>
<dbReference type="Gene3D" id="2.40.170.20">
    <property type="entry name" value="TonB-dependent receptor, beta-barrel domain"/>
    <property type="match status" value="1"/>
</dbReference>
<dbReference type="PANTHER" id="PTHR30069">
    <property type="entry name" value="TONB-DEPENDENT OUTER MEMBRANE RECEPTOR"/>
    <property type="match status" value="1"/>
</dbReference>
<dbReference type="GO" id="GO:0009279">
    <property type="term" value="C:cell outer membrane"/>
    <property type="evidence" value="ECO:0007669"/>
    <property type="project" value="UniProtKB-SubCell"/>
</dbReference>
<feature type="region of interest" description="Disordered" evidence="10">
    <location>
        <begin position="374"/>
        <end position="412"/>
    </location>
</feature>
<organism evidence="14 15">
    <name type="scientific">Pseudoalteromonas rubra</name>
    <dbReference type="NCBI Taxonomy" id="43658"/>
    <lineage>
        <taxon>Bacteria</taxon>
        <taxon>Pseudomonadati</taxon>
        <taxon>Pseudomonadota</taxon>
        <taxon>Gammaproteobacteria</taxon>
        <taxon>Alteromonadales</taxon>
        <taxon>Pseudoalteromonadaceae</taxon>
        <taxon>Pseudoalteromonas</taxon>
    </lineage>
</organism>
<keyword evidence="6 8" id="KW-0472">Membrane</keyword>
<feature type="domain" description="TonB-dependent receptor plug" evidence="13">
    <location>
        <begin position="114"/>
        <end position="218"/>
    </location>
</feature>
<dbReference type="InterPro" id="IPR039426">
    <property type="entry name" value="TonB-dep_rcpt-like"/>
</dbReference>
<keyword evidence="11" id="KW-0732">Signal</keyword>
<feature type="signal peptide" evidence="11">
    <location>
        <begin position="1"/>
        <end position="22"/>
    </location>
</feature>
<evidence type="ECO:0000256" key="4">
    <source>
        <dbReference type="ARBA" id="ARBA00022692"/>
    </source>
</evidence>
<feature type="chain" id="PRO_5043646903" evidence="11">
    <location>
        <begin position="23"/>
        <end position="862"/>
    </location>
</feature>
<dbReference type="Pfam" id="PF00593">
    <property type="entry name" value="TonB_dep_Rec_b-barrel"/>
    <property type="match status" value="1"/>
</dbReference>
<dbReference type="PANTHER" id="PTHR30069:SF40">
    <property type="entry name" value="TONB-DEPENDENT RECEPTOR NMB0964-RELATED"/>
    <property type="match status" value="1"/>
</dbReference>
<dbReference type="EMBL" id="CP045429">
    <property type="protein sequence ID" value="QPB83367.1"/>
    <property type="molecule type" value="Genomic_DNA"/>
</dbReference>
<dbReference type="InterPro" id="IPR008969">
    <property type="entry name" value="CarboxyPept-like_regulatory"/>
</dbReference>
<evidence type="ECO:0000313" key="14">
    <source>
        <dbReference type="EMBL" id="QPB83367.1"/>
    </source>
</evidence>
<dbReference type="InterPro" id="IPR012910">
    <property type="entry name" value="Plug_dom"/>
</dbReference>
<keyword evidence="5 9" id="KW-0798">TonB box</keyword>
<evidence type="ECO:0000256" key="5">
    <source>
        <dbReference type="ARBA" id="ARBA00023077"/>
    </source>
</evidence>
<dbReference type="STRING" id="43658.AT705_03380"/>
<feature type="region of interest" description="Disordered" evidence="10">
    <location>
        <begin position="545"/>
        <end position="574"/>
    </location>
</feature>
<dbReference type="Gene3D" id="2.170.130.10">
    <property type="entry name" value="TonB-dependent receptor, plug domain"/>
    <property type="match status" value="1"/>
</dbReference>
<keyword evidence="7 8" id="KW-0998">Cell outer membrane</keyword>
<feature type="domain" description="TonB-dependent receptor-like beta-barrel" evidence="12">
    <location>
        <begin position="420"/>
        <end position="831"/>
    </location>
</feature>
<feature type="region of interest" description="Disordered" evidence="10">
    <location>
        <begin position="275"/>
        <end position="332"/>
    </location>
</feature>
<dbReference type="RefSeq" id="WP_138536023.1">
    <property type="nucleotide sequence ID" value="NZ_CP045429.1"/>
</dbReference>
<evidence type="ECO:0000256" key="1">
    <source>
        <dbReference type="ARBA" id="ARBA00004571"/>
    </source>
</evidence>
<keyword evidence="4 8" id="KW-0812">Transmembrane</keyword>
<evidence type="ECO:0000256" key="11">
    <source>
        <dbReference type="SAM" id="SignalP"/>
    </source>
</evidence>
<comment type="subcellular location">
    <subcellularLocation>
        <location evidence="1 8">Cell outer membrane</location>
        <topology evidence="1 8">Multi-pass membrane protein</topology>
    </subcellularLocation>
</comment>
<dbReference type="AlphaFoldDB" id="A0A5S3V5Q3"/>
<evidence type="ECO:0000256" key="2">
    <source>
        <dbReference type="ARBA" id="ARBA00022448"/>
    </source>
</evidence>
<evidence type="ECO:0000256" key="7">
    <source>
        <dbReference type="ARBA" id="ARBA00023237"/>
    </source>
</evidence>
<dbReference type="Pfam" id="PF07715">
    <property type="entry name" value="Plug"/>
    <property type="match status" value="1"/>
</dbReference>
<sequence>MFKQSLITFAITSAIFSSQASAAQLKGKVLDTNNQPVPNATVHLHGKSQSVKTDINGQFSINVDQAAQLHVSKDNFINERIDVSPDSPYVTVKLAPSSVESVVVYASALHKSNIEMASPVAVLSGDELKNSAKPTLGETLKQLPGINASYFGPVSSSPIIRGLDGPRVKITQNGLDSSDASRVGPDHANTNDSLAAQQIEVLRGPATLLYGSGAIGGVVNVVDNRIPTDVIEGVQGAAEFSHDTNSNTNTVATLFEAGNNGFNFHFDGVTRKGGDYETPRFGLPGEEHDEHGHDEHGHDDHDEHDEHDEHGHDEHDEHGHDEHGEEEHGETEYAERVANTFIDSEQFNIGASFVGDHLTVGLSYGRIETDYGIPAHSHEHHDHGDEHDEHDHDEHDHDDHDEHSEDEHDHAHGAEEEAVFARVKQDRWQALFNYALHNNWIESIQVRAGFTDYEHSEIEHGAVGTTFTNETTELRTNIEHRLGEWHGIIGYHFSDSDYAAEGAEAFTPATNTKTHAFYVLEERRFGDVTLELGARVEDFALSSNFTSGHDDHDEHDHDDHGHDEHDHEHEGHEDEHMAEVIDYTLDTTNFSASIGAVYDYAEGQNVAVNLSRSERAPLTAELLSNGLHIATSTYELGLGYHIEGDEVHFEPEHIEQERSTNLDISFRRFIGDFGYTVNFFYNDVSNYYYQRNTGYMYTGEHGIELADHHHDGALPVYQFESADAELYGFEFDAHYQIDARNRIKVFGDHLRAELDSGEYLPRIPSNKLGTSYRFELQDFMAELSATHYMTQDNLAQSESKTDSYTLLDASFSYNFSLSGVDLVGYVNVDNITDELGFVHSSFIKEQAPLPGRNFKLGIRGYF</sequence>
<feature type="compositionally biased region" description="Basic and acidic residues" evidence="10">
    <location>
        <begin position="548"/>
        <end position="574"/>
    </location>
</feature>
<dbReference type="InterPro" id="IPR036942">
    <property type="entry name" value="Beta-barrel_TonB_sf"/>
</dbReference>
<dbReference type="GO" id="GO:0044718">
    <property type="term" value="P:siderophore transmembrane transport"/>
    <property type="evidence" value="ECO:0007669"/>
    <property type="project" value="TreeGrafter"/>
</dbReference>
<evidence type="ECO:0000256" key="6">
    <source>
        <dbReference type="ARBA" id="ARBA00023136"/>
    </source>
</evidence>
<evidence type="ECO:0000256" key="9">
    <source>
        <dbReference type="RuleBase" id="RU003357"/>
    </source>
</evidence>
<gene>
    <name evidence="14" type="ORF">CWC22_010335</name>
</gene>
<accession>A0A5S3V5Q3</accession>
<dbReference type="Proteomes" id="UP000305729">
    <property type="component" value="Chromosome 1"/>
</dbReference>
<evidence type="ECO:0000259" key="12">
    <source>
        <dbReference type="Pfam" id="PF00593"/>
    </source>
</evidence>
<keyword evidence="14" id="KW-0675">Receptor</keyword>
<keyword evidence="2 8" id="KW-0813">Transport</keyword>
<dbReference type="PROSITE" id="PS52016">
    <property type="entry name" value="TONB_DEPENDENT_REC_3"/>
    <property type="match status" value="1"/>
</dbReference>
<reference evidence="14 15" key="1">
    <citation type="submission" date="2019-10" db="EMBL/GenBank/DDBJ databases">
        <title>Pseudoalteromonas rubra S4059.</title>
        <authorList>
            <person name="Paulsen S."/>
            <person name="Wang X."/>
        </authorList>
    </citation>
    <scope>NUCLEOTIDE SEQUENCE [LARGE SCALE GENOMIC DNA]</scope>
    <source>
        <strain evidence="14 15">S4059</strain>
    </source>
</reference>
<dbReference type="SUPFAM" id="SSF56935">
    <property type="entry name" value="Porins"/>
    <property type="match status" value="1"/>
</dbReference>
<evidence type="ECO:0000313" key="15">
    <source>
        <dbReference type="Proteomes" id="UP000305729"/>
    </source>
</evidence>
<name>A0A5S3V5Q3_9GAMM</name>
<dbReference type="Pfam" id="PF13715">
    <property type="entry name" value="CarbopepD_reg_2"/>
    <property type="match status" value="1"/>
</dbReference>
<keyword evidence="3 8" id="KW-1134">Transmembrane beta strand</keyword>
<dbReference type="InterPro" id="IPR000531">
    <property type="entry name" value="Beta-barrel_TonB"/>
</dbReference>